<proteinExistence type="predicted"/>
<accession>A0A3M7S7A5</accession>
<dbReference type="STRING" id="10195.A0A3M7S7A5"/>
<dbReference type="GO" id="GO:0007605">
    <property type="term" value="P:sensory perception of sound"/>
    <property type="evidence" value="ECO:0007669"/>
    <property type="project" value="InterPro"/>
</dbReference>
<dbReference type="PANTHER" id="PTHR46990">
    <property type="entry name" value="GLUTAREDOXIN DOMAIN-CONTAINING CYSTEINE-RICH PROTEIN 1"/>
    <property type="match status" value="1"/>
</dbReference>
<dbReference type="InterPro" id="IPR042797">
    <property type="entry name" value="GRXCR1"/>
</dbReference>
<name>A0A3M7S7A5_BRAPC</name>
<gene>
    <name evidence="3" type="ORF">BpHYR1_026842</name>
</gene>
<evidence type="ECO:0000313" key="3">
    <source>
        <dbReference type="EMBL" id="RNA31507.1"/>
    </source>
</evidence>
<protein>
    <recommendedName>
        <fullName evidence="2">Glutaredoxin domain-containing protein</fullName>
    </recommendedName>
</protein>
<organism evidence="3 4">
    <name type="scientific">Brachionus plicatilis</name>
    <name type="common">Marine rotifer</name>
    <name type="synonym">Brachionus muelleri</name>
    <dbReference type="NCBI Taxonomy" id="10195"/>
    <lineage>
        <taxon>Eukaryota</taxon>
        <taxon>Metazoa</taxon>
        <taxon>Spiralia</taxon>
        <taxon>Gnathifera</taxon>
        <taxon>Rotifera</taxon>
        <taxon>Eurotatoria</taxon>
        <taxon>Monogononta</taxon>
        <taxon>Pseudotrocha</taxon>
        <taxon>Ploima</taxon>
        <taxon>Brachionidae</taxon>
        <taxon>Brachionus</taxon>
    </lineage>
</organism>
<dbReference type="SUPFAM" id="SSF52833">
    <property type="entry name" value="Thioredoxin-like"/>
    <property type="match status" value="1"/>
</dbReference>
<evidence type="ECO:0000313" key="4">
    <source>
        <dbReference type="Proteomes" id="UP000276133"/>
    </source>
</evidence>
<dbReference type="OrthoDB" id="423313at2759"/>
<evidence type="ECO:0000259" key="2">
    <source>
        <dbReference type="Pfam" id="PF00462"/>
    </source>
</evidence>
<sequence length="641" mass="72718">MLPKLSYLSSGQFTFCDNNTKLKTNSKYLNKSSEHCGNKQQADVDIEQIQKVKSKEIGKQIPYYIGLDKDLSDKSKLSKDCFNLPNKSQDNKCNGLILDKNFEKQNKNLNISCGSHKKTFLFDKQSLSSCSTSSLSSCTTSSFSSPNSDNRKPNSDSDSLTCVSLVSPIHFQHSDEKKEEIGNTTQRNSLMKDLQAKLECREKDSDTLSNTDLLGFTMSADLIKQKTLLRKNNFEDQKKFMKKMIESANEFELKKNNSSTSSALSIFEIDNSTFENDLSLIQSKLESSQLSILSKDKLPIDSSQTSSYSSLLIVSRHGTVRGAVNHVKTSLKEIFKEPQITNPVTNAQLNIKSSSTISSALGTKLNEKLYLHYYLARDYEVEEHMKIVIYTTSLQVVRLSFDKCKRVKKILQNHCVRYEEKDLYKNKEYQRELKFRLNLKQVDVPHIFFDGKHVGNCDELELFSDQGVLNKLFKDLENIDPKEKTNEILAEQDEIYHDNPAFEPELANQEQTKNPFDTESSKKGSLTNESFQLETHNQTSNWTNILTNNSSLIYIDSTDIKNFDQIKEDFYHLSFNYQGISTLASISNTEKLAAAAAAAVSSTAASLVQVPNFGQELSTMMKQNRMVSEKYFGINNTHLFA</sequence>
<evidence type="ECO:0000256" key="1">
    <source>
        <dbReference type="SAM" id="MobiDB-lite"/>
    </source>
</evidence>
<dbReference type="Proteomes" id="UP000276133">
    <property type="component" value="Unassembled WGS sequence"/>
</dbReference>
<feature type="region of interest" description="Disordered" evidence="1">
    <location>
        <begin position="138"/>
        <end position="159"/>
    </location>
</feature>
<dbReference type="InterPro" id="IPR036249">
    <property type="entry name" value="Thioredoxin-like_sf"/>
</dbReference>
<dbReference type="PANTHER" id="PTHR46990:SF1">
    <property type="entry name" value="GLUTAREDOXIN DOMAIN-CONTAINING CYSTEINE-RICH PROTEIN 1"/>
    <property type="match status" value="1"/>
</dbReference>
<dbReference type="AlphaFoldDB" id="A0A3M7S7A5"/>
<dbReference type="Pfam" id="PF00462">
    <property type="entry name" value="Glutaredoxin"/>
    <property type="match status" value="1"/>
</dbReference>
<dbReference type="PROSITE" id="PS51354">
    <property type="entry name" value="GLUTAREDOXIN_2"/>
    <property type="match status" value="1"/>
</dbReference>
<dbReference type="EMBL" id="REGN01001934">
    <property type="protein sequence ID" value="RNA31507.1"/>
    <property type="molecule type" value="Genomic_DNA"/>
</dbReference>
<reference evidence="3 4" key="1">
    <citation type="journal article" date="2018" name="Sci. Rep.">
        <title>Genomic signatures of local adaptation to the degree of environmental predictability in rotifers.</title>
        <authorList>
            <person name="Franch-Gras L."/>
            <person name="Hahn C."/>
            <person name="Garcia-Roger E.M."/>
            <person name="Carmona M.J."/>
            <person name="Serra M."/>
            <person name="Gomez A."/>
        </authorList>
    </citation>
    <scope>NUCLEOTIDE SEQUENCE [LARGE SCALE GENOMIC DNA]</scope>
    <source>
        <strain evidence="3">HYR1</strain>
    </source>
</reference>
<dbReference type="Gene3D" id="3.40.30.10">
    <property type="entry name" value="Glutaredoxin"/>
    <property type="match status" value="1"/>
</dbReference>
<comment type="caution">
    <text evidence="3">The sequence shown here is derived from an EMBL/GenBank/DDBJ whole genome shotgun (WGS) entry which is preliminary data.</text>
</comment>
<keyword evidence="4" id="KW-1185">Reference proteome</keyword>
<feature type="domain" description="Glutaredoxin" evidence="2">
    <location>
        <begin position="387"/>
        <end position="454"/>
    </location>
</feature>
<dbReference type="InterPro" id="IPR002109">
    <property type="entry name" value="Glutaredoxin"/>
</dbReference>